<evidence type="ECO:0000256" key="5">
    <source>
        <dbReference type="ARBA" id="ARBA00023136"/>
    </source>
</evidence>
<dbReference type="Gene3D" id="1.20.1250.20">
    <property type="entry name" value="MFS general substrate transporter like domains"/>
    <property type="match status" value="2"/>
</dbReference>
<protein>
    <submittedName>
        <fullName evidence="9">MFS allantoate transporter</fullName>
    </submittedName>
</protein>
<dbReference type="AlphaFoldDB" id="A0AAI8YZT2"/>
<comment type="subcellular location">
    <subcellularLocation>
        <location evidence="1">Membrane</location>
        <topology evidence="1">Multi-pass membrane protein</topology>
    </subcellularLocation>
</comment>
<dbReference type="PANTHER" id="PTHR43791:SF1">
    <property type="entry name" value="ALLANTOATE PERMEASE"/>
    <property type="match status" value="1"/>
</dbReference>
<feature type="transmembrane region" description="Helical" evidence="7">
    <location>
        <begin position="228"/>
        <end position="252"/>
    </location>
</feature>
<dbReference type="CDD" id="cd17327">
    <property type="entry name" value="MFS_FEN2_like"/>
    <property type="match status" value="1"/>
</dbReference>
<feature type="transmembrane region" description="Helical" evidence="7">
    <location>
        <begin position="195"/>
        <end position="216"/>
    </location>
</feature>
<proteinExistence type="inferred from homology"/>
<dbReference type="SUPFAM" id="SSF103473">
    <property type="entry name" value="MFS general substrate transporter"/>
    <property type="match status" value="1"/>
</dbReference>
<organism evidence="9 10">
    <name type="scientific">Lecanosticta acicola</name>
    <dbReference type="NCBI Taxonomy" id="111012"/>
    <lineage>
        <taxon>Eukaryota</taxon>
        <taxon>Fungi</taxon>
        <taxon>Dikarya</taxon>
        <taxon>Ascomycota</taxon>
        <taxon>Pezizomycotina</taxon>
        <taxon>Dothideomycetes</taxon>
        <taxon>Dothideomycetidae</taxon>
        <taxon>Mycosphaerellales</taxon>
        <taxon>Mycosphaerellaceae</taxon>
        <taxon>Lecanosticta</taxon>
    </lineage>
</organism>
<comment type="caution">
    <text evidence="9">The sequence shown here is derived from an EMBL/GenBank/DDBJ whole genome shotgun (WGS) entry which is preliminary data.</text>
</comment>
<dbReference type="GO" id="GO:0016020">
    <property type="term" value="C:membrane"/>
    <property type="evidence" value="ECO:0007669"/>
    <property type="project" value="UniProtKB-SubCell"/>
</dbReference>
<evidence type="ECO:0000313" key="9">
    <source>
        <dbReference type="EMBL" id="CAK4025705.1"/>
    </source>
</evidence>
<evidence type="ECO:0000256" key="3">
    <source>
        <dbReference type="ARBA" id="ARBA00022692"/>
    </source>
</evidence>
<feature type="domain" description="Major facilitator superfamily (MFS) profile" evidence="8">
    <location>
        <begin position="69"/>
        <end position="517"/>
    </location>
</feature>
<keyword evidence="10" id="KW-1185">Reference proteome</keyword>
<evidence type="ECO:0000256" key="7">
    <source>
        <dbReference type="SAM" id="Phobius"/>
    </source>
</evidence>
<keyword evidence="3 7" id="KW-0812">Transmembrane</keyword>
<feature type="transmembrane region" description="Helical" evidence="7">
    <location>
        <begin position="458"/>
        <end position="478"/>
    </location>
</feature>
<feature type="transmembrane region" description="Helical" evidence="7">
    <location>
        <begin position="299"/>
        <end position="317"/>
    </location>
</feature>
<feature type="transmembrane region" description="Helical" evidence="7">
    <location>
        <begin position="337"/>
        <end position="357"/>
    </location>
</feature>
<evidence type="ECO:0000259" key="8">
    <source>
        <dbReference type="PROSITE" id="PS50850"/>
    </source>
</evidence>
<evidence type="ECO:0000256" key="2">
    <source>
        <dbReference type="ARBA" id="ARBA00022448"/>
    </source>
</evidence>
<dbReference type="PANTHER" id="PTHR43791">
    <property type="entry name" value="PERMEASE-RELATED"/>
    <property type="match status" value="1"/>
</dbReference>
<dbReference type="FunFam" id="1.20.1250.20:FF:000064">
    <property type="entry name" value="MFS allantoate transporter"/>
    <property type="match status" value="1"/>
</dbReference>
<sequence length="517" mass="57366">MSLDEERAVPAEDLEKDVAVRSGSVPEKVLQHSHDADEAMKAFRGDEGQVIHLDDATNRRLLRRIDWNLMPIMCVVYGLQFLDKTTLGYASIMGLKTDIGLVGDEYQWLGSVFYFGYLAFEYPTNRLLQLLPLGKYSATCIIIWGAVLACFAAVKNYGGAIAVRFFLGMTESAVTPGFALITSQWYTKAEQGMRVGLWFSFNGFAQIVGGLIAYGIAVGTDRHPVNLAGWQILFLATGLVTSAVGIIFFFTVPDNQLNAKWLKKEDRILALERIRINQQGVGNKHWKFYQFKEALTDPMVWAIVMYALIADIPNGGITNFFSQLITSFGYTPRQSLLYGTPGGAVEVVTLLLCGYFGDKLHNRILVSTSGLVLAIIGVALIVGLPLDNNSGRLGGYYLTQASPTPFVCFLSLISTNVAGYTKKTTVAAMYLIAYCIGNIIGPQTFRPKDAPRYVPAEITILVCWCVCLGIMVFVYLWCRLQNSKKAQVRNQPGYVKLENQEWLDLTDGENPEFVYTL</sequence>
<comment type="similarity">
    <text evidence="6">Belongs to the major facilitator superfamily. Allantoate permease family.</text>
</comment>
<dbReference type="PROSITE" id="PS50850">
    <property type="entry name" value="MFS"/>
    <property type="match status" value="1"/>
</dbReference>
<keyword evidence="5 7" id="KW-0472">Membrane</keyword>
<feature type="transmembrane region" description="Helical" evidence="7">
    <location>
        <begin position="364"/>
        <end position="384"/>
    </location>
</feature>
<evidence type="ECO:0000256" key="6">
    <source>
        <dbReference type="ARBA" id="ARBA00037968"/>
    </source>
</evidence>
<dbReference type="GO" id="GO:0022857">
    <property type="term" value="F:transmembrane transporter activity"/>
    <property type="evidence" value="ECO:0007669"/>
    <property type="project" value="InterPro"/>
</dbReference>
<dbReference type="InterPro" id="IPR036259">
    <property type="entry name" value="MFS_trans_sf"/>
</dbReference>
<dbReference type="InterPro" id="IPR011701">
    <property type="entry name" value="MFS"/>
</dbReference>
<dbReference type="InterPro" id="IPR020846">
    <property type="entry name" value="MFS_dom"/>
</dbReference>
<keyword evidence="2" id="KW-0813">Transport</keyword>
<name>A0AAI8YZT2_9PEZI</name>
<feature type="transmembrane region" description="Helical" evidence="7">
    <location>
        <begin position="427"/>
        <end position="446"/>
    </location>
</feature>
<reference evidence="9" key="1">
    <citation type="submission" date="2023-11" db="EMBL/GenBank/DDBJ databases">
        <authorList>
            <person name="Alioto T."/>
            <person name="Alioto T."/>
            <person name="Gomez Garrido J."/>
        </authorList>
    </citation>
    <scope>NUCLEOTIDE SEQUENCE</scope>
</reference>
<dbReference type="EMBL" id="CAVMBE010000030">
    <property type="protein sequence ID" value="CAK4025705.1"/>
    <property type="molecule type" value="Genomic_DNA"/>
</dbReference>
<accession>A0AAI8YZT2</accession>
<feature type="transmembrane region" description="Helical" evidence="7">
    <location>
        <begin position="396"/>
        <end position="415"/>
    </location>
</feature>
<evidence type="ECO:0000256" key="1">
    <source>
        <dbReference type="ARBA" id="ARBA00004141"/>
    </source>
</evidence>
<dbReference type="Pfam" id="PF07690">
    <property type="entry name" value="MFS_1"/>
    <property type="match status" value="1"/>
</dbReference>
<gene>
    <name evidence="9" type="ORF">LECACI_7A004981</name>
</gene>
<dbReference type="Proteomes" id="UP001296104">
    <property type="component" value="Unassembled WGS sequence"/>
</dbReference>
<evidence type="ECO:0000256" key="4">
    <source>
        <dbReference type="ARBA" id="ARBA00022989"/>
    </source>
</evidence>
<feature type="transmembrane region" description="Helical" evidence="7">
    <location>
        <begin position="136"/>
        <end position="154"/>
    </location>
</feature>
<evidence type="ECO:0000313" key="10">
    <source>
        <dbReference type="Proteomes" id="UP001296104"/>
    </source>
</evidence>
<keyword evidence="4 7" id="KW-1133">Transmembrane helix</keyword>